<evidence type="ECO:0000256" key="3">
    <source>
        <dbReference type="PIRNR" id="PIRNR001365"/>
    </source>
</evidence>
<sequence length="295" mass="33436">MNCKYMCPILTSFSENGSVSYDDMHAMYDQILDAGIDGILVGGSSGEFYALNFEEVQSLIKDAVQYINHKGFVLAGTGRMMESETIHLSNFALDNGADAVIVVGPYYTACNEEDVFHYYDHILSGIYGKVYIYNYIERTGYDVTVNTMLRLLAKHNNLAGVKDTHMILRHTQRYIQEVKSKYPNFQVFTGYDNHCIPVILSGGDGCIGALSNVFPELGCKVVEALKNENIAELITLQRSIDKYMKMYELHTPFNPVMKWVMKQMGKPMQEYCSEPLTPLSDKEKEVLFPIVKELF</sequence>
<evidence type="ECO:0000313" key="7">
    <source>
        <dbReference type="Proteomes" id="UP000199309"/>
    </source>
</evidence>
<feature type="binding site" evidence="5">
    <location>
        <position position="207"/>
    </location>
    <ligand>
        <name>pyruvate</name>
        <dbReference type="ChEBI" id="CHEBI:15361"/>
    </ligand>
</feature>
<dbReference type="SMART" id="SM01130">
    <property type="entry name" value="DHDPS"/>
    <property type="match status" value="1"/>
</dbReference>
<dbReference type="Gene3D" id="3.20.20.70">
    <property type="entry name" value="Aldolase class I"/>
    <property type="match status" value="1"/>
</dbReference>
<evidence type="ECO:0000256" key="1">
    <source>
        <dbReference type="ARBA" id="ARBA00007592"/>
    </source>
</evidence>
<dbReference type="PANTHER" id="PTHR12128">
    <property type="entry name" value="DIHYDRODIPICOLINATE SYNTHASE"/>
    <property type="match status" value="1"/>
</dbReference>
<keyword evidence="7" id="KW-1185">Reference proteome</keyword>
<protein>
    <submittedName>
        <fullName evidence="6">4-hydroxy-tetrahydrodipicolinate synthase</fullName>
    </submittedName>
</protein>
<dbReference type="SUPFAM" id="SSF51569">
    <property type="entry name" value="Aldolase"/>
    <property type="match status" value="1"/>
</dbReference>
<dbReference type="InterPro" id="IPR013785">
    <property type="entry name" value="Aldolase_TIM"/>
</dbReference>
<dbReference type="InterPro" id="IPR002220">
    <property type="entry name" value="DapA-like"/>
</dbReference>
<evidence type="ECO:0000256" key="4">
    <source>
        <dbReference type="PIRSR" id="PIRSR001365-1"/>
    </source>
</evidence>
<dbReference type="AlphaFoldDB" id="A0A1H0BJU3"/>
<dbReference type="GO" id="GO:0008840">
    <property type="term" value="F:4-hydroxy-tetrahydrodipicolinate synthase activity"/>
    <property type="evidence" value="ECO:0007669"/>
    <property type="project" value="TreeGrafter"/>
</dbReference>
<dbReference type="EMBL" id="FNHQ01000051">
    <property type="protein sequence ID" value="SDN45703.1"/>
    <property type="molecule type" value="Genomic_DNA"/>
</dbReference>
<dbReference type="STRING" id="349095.SAMN05660299_02750"/>
<gene>
    <name evidence="6" type="ORF">SAMN05660299_02750</name>
</gene>
<comment type="similarity">
    <text evidence="1 3">Belongs to the DapA family.</text>
</comment>
<dbReference type="Pfam" id="PF00701">
    <property type="entry name" value="DHDPS"/>
    <property type="match status" value="1"/>
</dbReference>
<dbReference type="OrthoDB" id="9782828at2"/>
<organism evidence="6 7">
    <name type="scientific">Megasphaera paucivorans</name>
    <dbReference type="NCBI Taxonomy" id="349095"/>
    <lineage>
        <taxon>Bacteria</taxon>
        <taxon>Bacillati</taxon>
        <taxon>Bacillota</taxon>
        <taxon>Negativicutes</taxon>
        <taxon>Veillonellales</taxon>
        <taxon>Veillonellaceae</taxon>
        <taxon>Megasphaera</taxon>
    </lineage>
</organism>
<feature type="active site" description="Proton donor/acceptor" evidence="4">
    <location>
        <position position="133"/>
    </location>
</feature>
<evidence type="ECO:0000256" key="5">
    <source>
        <dbReference type="PIRSR" id="PIRSR001365-2"/>
    </source>
</evidence>
<accession>A0A1H0BJU3</accession>
<evidence type="ECO:0000313" key="6">
    <source>
        <dbReference type="EMBL" id="SDN45703.1"/>
    </source>
</evidence>
<dbReference type="RefSeq" id="WP_091653069.1">
    <property type="nucleotide sequence ID" value="NZ_FNHQ01000051.1"/>
</dbReference>
<dbReference type="PANTHER" id="PTHR12128:SF66">
    <property type="entry name" value="4-HYDROXY-2-OXOGLUTARATE ALDOLASE, MITOCHONDRIAL"/>
    <property type="match status" value="1"/>
</dbReference>
<feature type="active site" description="Schiff-base intermediate with substrate" evidence="4">
    <location>
        <position position="162"/>
    </location>
</feature>
<dbReference type="PRINTS" id="PR00146">
    <property type="entry name" value="DHPICSNTHASE"/>
</dbReference>
<dbReference type="CDD" id="cd00408">
    <property type="entry name" value="DHDPS-like"/>
    <property type="match status" value="1"/>
</dbReference>
<proteinExistence type="inferred from homology"/>
<dbReference type="Proteomes" id="UP000199309">
    <property type="component" value="Unassembled WGS sequence"/>
</dbReference>
<dbReference type="PIRSF" id="PIRSF001365">
    <property type="entry name" value="DHDPS"/>
    <property type="match status" value="1"/>
</dbReference>
<keyword evidence="2 3" id="KW-0456">Lyase</keyword>
<reference evidence="6 7" key="1">
    <citation type="submission" date="2016-10" db="EMBL/GenBank/DDBJ databases">
        <authorList>
            <person name="de Groot N.N."/>
        </authorList>
    </citation>
    <scope>NUCLEOTIDE SEQUENCE [LARGE SCALE GENOMIC DNA]</scope>
    <source>
        <strain evidence="6 7">DSM 16981</strain>
    </source>
</reference>
<evidence type="ECO:0000256" key="2">
    <source>
        <dbReference type="ARBA" id="ARBA00023239"/>
    </source>
</evidence>
<name>A0A1H0BJU3_9FIRM</name>